<evidence type="ECO:0000256" key="1">
    <source>
        <dbReference type="SAM" id="Phobius"/>
    </source>
</evidence>
<evidence type="ECO:0000313" key="2">
    <source>
        <dbReference type="EMBL" id="RVX66567.1"/>
    </source>
</evidence>
<dbReference type="OrthoDB" id="5403641at2759"/>
<dbReference type="VEuPathDB" id="FungiDB:PV10_02595"/>
<dbReference type="Proteomes" id="UP000288859">
    <property type="component" value="Unassembled WGS sequence"/>
</dbReference>
<feature type="transmembrane region" description="Helical" evidence="1">
    <location>
        <begin position="89"/>
        <end position="107"/>
    </location>
</feature>
<keyword evidence="1" id="KW-1133">Transmembrane helix</keyword>
<keyword evidence="1" id="KW-0472">Membrane</keyword>
<gene>
    <name evidence="2" type="ORF">B0A52_09443</name>
</gene>
<comment type="caution">
    <text evidence="2">The sequence shown here is derived from an EMBL/GenBank/DDBJ whole genome shotgun (WGS) entry which is preliminary data.</text>
</comment>
<feature type="transmembrane region" description="Helical" evidence="1">
    <location>
        <begin position="61"/>
        <end position="83"/>
    </location>
</feature>
<name>A0A438MSF4_EXOME</name>
<dbReference type="AlphaFoldDB" id="A0A438MSF4"/>
<reference evidence="2 3" key="1">
    <citation type="submission" date="2017-03" db="EMBL/GenBank/DDBJ databases">
        <title>Genomes of endolithic fungi from Antarctica.</title>
        <authorList>
            <person name="Coleine C."/>
            <person name="Masonjones S."/>
            <person name="Stajich J.E."/>
        </authorList>
    </citation>
    <scope>NUCLEOTIDE SEQUENCE [LARGE SCALE GENOMIC DNA]</scope>
    <source>
        <strain evidence="2 3">CCFEE 6314</strain>
    </source>
</reference>
<evidence type="ECO:0000313" key="3">
    <source>
        <dbReference type="Proteomes" id="UP000288859"/>
    </source>
</evidence>
<proteinExistence type="predicted"/>
<organism evidence="2 3">
    <name type="scientific">Exophiala mesophila</name>
    <name type="common">Black yeast-like fungus</name>
    <dbReference type="NCBI Taxonomy" id="212818"/>
    <lineage>
        <taxon>Eukaryota</taxon>
        <taxon>Fungi</taxon>
        <taxon>Dikarya</taxon>
        <taxon>Ascomycota</taxon>
        <taxon>Pezizomycotina</taxon>
        <taxon>Eurotiomycetes</taxon>
        <taxon>Chaetothyriomycetidae</taxon>
        <taxon>Chaetothyriales</taxon>
        <taxon>Herpotrichiellaceae</taxon>
        <taxon>Exophiala</taxon>
    </lineage>
</organism>
<dbReference type="EMBL" id="NAJM01000059">
    <property type="protein sequence ID" value="RVX66567.1"/>
    <property type="molecule type" value="Genomic_DNA"/>
</dbReference>
<protein>
    <submittedName>
        <fullName evidence="2">Uncharacterized protein</fullName>
    </submittedName>
</protein>
<keyword evidence="1" id="KW-0812">Transmembrane</keyword>
<sequence>MAFRNPQPGSEAIAGASQLTDSFRHILRVGGGYPCTIEYLGFWLTEYTCCRSGPGLFMLRVIISGTVSSVVTGMFGASVGALIWDTATIPFILSACSGFVLGTLGFYRDAVRKSLAALDRYPRLLRMHLDANFPHRDFHTWRIDRFRSQVFRGNWVLQSMLIASWLTATEALDQIRDAEEQAIILPHTQAQVNCVDEGKEN</sequence>
<accession>A0A438MSF4</accession>